<evidence type="ECO:0000313" key="1">
    <source>
        <dbReference type="EMBL" id="RJG52491.1"/>
    </source>
</evidence>
<name>A0A418YMS3_9SPHN</name>
<reference evidence="1 2" key="1">
    <citation type="submission" date="2018-08" db="EMBL/GenBank/DDBJ databases">
        <title>Sphingobium sp. EO9.</title>
        <authorList>
            <person name="Park Y."/>
            <person name="Kim K.H."/>
            <person name="Jeon C.O."/>
        </authorList>
    </citation>
    <scope>NUCLEOTIDE SEQUENCE [LARGE SCALE GENOMIC DNA]</scope>
    <source>
        <strain evidence="1 2">EO9</strain>
    </source>
</reference>
<dbReference type="AlphaFoldDB" id="A0A418YMS3"/>
<accession>A0A418YMS3</accession>
<dbReference type="RefSeq" id="WP_119749523.1">
    <property type="nucleotide sequence ID" value="NZ_QVRA01000026.1"/>
</dbReference>
<dbReference type="Proteomes" id="UP000283469">
    <property type="component" value="Unassembled WGS sequence"/>
</dbReference>
<organism evidence="1 2">
    <name type="scientific">Sphingobium terrigena</name>
    <dbReference type="NCBI Taxonomy" id="2304063"/>
    <lineage>
        <taxon>Bacteria</taxon>
        <taxon>Pseudomonadati</taxon>
        <taxon>Pseudomonadota</taxon>
        <taxon>Alphaproteobacteria</taxon>
        <taxon>Sphingomonadales</taxon>
        <taxon>Sphingomonadaceae</taxon>
        <taxon>Sphingobium</taxon>
    </lineage>
</organism>
<dbReference type="EMBL" id="QVRA01000026">
    <property type="protein sequence ID" value="RJG52491.1"/>
    <property type="molecule type" value="Genomic_DNA"/>
</dbReference>
<proteinExistence type="predicted"/>
<protein>
    <submittedName>
        <fullName evidence="1">Uncharacterized protein</fullName>
    </submittedName>
</protein>
<evidence type="ECO:0000313" key="2">
    <source>
        <dbReference type="Proteomes" id="UP000283469"/>
    </source>
</evidence>
<gene>
    <name evidence="1" type="ORF">D0Z70_19990</name>
</gene>
<keyword evidence="2" id="KW-1185">Reference proteome</keyword>
<comment type="caution">
    <text evidence="1">The sequence shown here is derived from an EMBL/GenBank/DDBJ whole genome shotgun (WGS) entry which is preliminary data.</text>
</comment>
<sequence length="88" mass="9686">MEMHDHAADIIKDGLEAQAEGQVCDMKLDALELSLHPPELIHTATETSVEAQCDPIIRVDNYMDKFSALTLGASMLTVYGISKIIKRS</sequence>